<dbReference type="OrthoDB" id="10065037at2759"/>
<keyword evidence="1" id="KW-0812">Transmembrane</keyword>
<comment type="caution">
    <text evidence="2">The sequence shown here is derived from an EMBL/GenBank/DDBJ whole genome shotgun (WGS) entry which is preliminary data.</text>
</comment>
<keyword evidence="3" id="KW-1185">Reference proteome</keyword>
<evidence type="ECO:0000313" key="3">
    <source>
        <dbReference type="Proteomes" id="UP000051574"/>
    </source>
</evidence>
<keyword evidence="1" id="KW-0472">Membrane</keyword>
<dbReference type="PANTHER" id="PTHR44303">
    <property type="entry name" value="DNAJ HOMOLOG SUBFAMILY C MEMBER 16"/>
    <property type="match status" value="1"/>
</dbReference>
<dbReference type="InterPro" id="IPR052448">
    <property type="entry name" value="DnaJ_C16_autophagy_reg"/>
</dbReference>
<gene>
    <name evidence="2" type="ORF">AMK59_7384</name>
</gene>
<reference evidence="2 3" key="1">
    <citation type="submission" date="2015-09" db="EMBL/GenBank/DDBJ databases">
        <title>Draft genome of the scarab beetle Oryctes borbonicus.</title>
        <authorList>
            <person name="Meyer J.M."/>
            <person name="Markov G.V."/>
            <person name="Baskaran P."/>
            <person name="Herrmann M."/>
            <person name="Sommer R.J."/>
            <person name="Roedelsperger C."/>
        </authorList>
    </citation>
    <scope>NUCLEOTIDE SEQUENCE [LARGE SCALE GENOMIC DNA]</scope>
    <source>
        <strain evidence="2">OB123</strain>
        <tissue evidence="2">Whole animal</tissue>
    </source>
</reference>
<sequence>VTSASSSHNPHREAFRSYAQNAPYSIDKVRFAYIYHDKQTEFVNSLIPEGKTVEPLLRIVIIWRRDTSHVKYEWVDDKWQLEETYLNDTTQKLESTISRLLRSSEALTYEAFVKDLFDEHAKGVVGRIFTKVVTLWNSAYDSLSKDQILPALSILGTIVFIIAVGYAMAYLVRIEEESIKKQQSGKNGNNNNNPNSASVYQPELKIHELRAEKYHGLVRLLKPGCRTILLVLDMQSRQQLIPPFHKACWPYRKNKTLMFAYMLVERGLSWYKDLLELSLPDPNQKLNINPRNCVGTVLSLNGHRKYFCMFHAKHRELKKNGKKPKAKSSNGTKDCEAAAFIGFDSSSSESDQEVLLEGDLLDGLPNWLDRLFEGTTHRFHINYWPDFPNK</sequence>
<feature type="non-terminal residue" evidence="2">
    <location>
        <position position="1"/>
    </location>
</feature>
<dbReference type="EMBL" id="LJIG01022590">
    <property type="protein sequence ID" value="KRT79764.1"/>
    <property type="molecule type" value="Genomic_DNA"/>
</dbReference>
<evidence type="ECO:0000256" key="1">
    <source>
        <dbReference type="SAM" id="Phobius"/>
    </source>
</evidence>
<dbReference type="PANTHER" id="PTHR44303:SF2">
    <property type="entry name" value="DNAJ HOMOLOG SUBFAMILY C MEMBER 16"/>
    <property type="match status" value="1"/>
</dbReference>
<feature type="transmembrane region" description="Helical" evidence="1">
    <location>
        <begin position="148"/>
        <end position="172"/>
    </location>
</feature>
<keyword evidence="1" id="KW-1133">Transmembrane helix</keyword>
<dbReference type="AlphaFoldDB" id="A0A0T6AXQ1"/>
<accession>A0A0T6AXQ1</accession>
<name>A0A0T6AXQ1_9SCAR</name>
<organism evidence="2 3">
    <name type="scientific">Oryctes borbonicus</name>
    <dbReference type="NCBI Taxonomy" id="1629725"/>
    <lineage>
        <taxon>Eukaryota</taxon>
        <taxon>Metazoa</taxon>
        <taxon>Ecdysozoa</taxon>
        <taxon>Arthropoda</taxon>
        <taxon>Hexapoda</taxon>
        <taxon>Insecta</taxon>
        <taxon>Pterygota</taxon>
        <taxon>Neoptera</taxon>
        <taxon>Endopterygota</taxon>
        <taxon>Coleoptera</taxon>
        <taxon>Polyphaga</taxon>
        <taxon>Scarabaeiformia</taxon>
        <taxon>Scarabaeidae</taxon>
        <taxon>Dynastinae</taxon>
        <taxon>Oryctes</taxon>
    </lineage>
</organism>
<dbReference type="Proteomes" id="UP000051574">
    <property type="component" value="Unassembled WGS sequence"/>
</dbReference>
<evidence type="ECO:0000313" key="2">
    <source>
        <dbReference type="EMBL" id="KRT79764.1"/>
    </source>
</evidence>
<proteinExistence type="predicted"/>
<protein>
    <submittedName>
        <fullName evidence="2">Uncharacterized protein</fullName>
    </submittedName>
</protein>